<protein>
    <submittedName>
        <fullName evidence="2">Polysaccharide pyruvyl transferase</fullName>
    </submittedName>
</protein>
<dbReference type="PANTHER" id="PTHR36836:SF1">
    <property type="entry name" value="COLANIC ACID BIOSYNTHESIS PROTEIN WCAK"/>
    <property type="match status" value="1"/>
</dbReference>
<accession>B1WVB3</accession>
<gene>
    <name evidence="2" type="ordered locus">cce_4555</name>
</gene>
<feature type="domain" description="Polysaccharide pyruvyl transferase" evidence="1">
    <location>
        <begin position="17"/>
        <end position="338"/>
    </location>
</feature>
<organism evidence="2 3">
    <name type="scientific">Crocosphaera subtropica (strain ATCC 51142 / BH68)</name>
    <name type="common">Cyanothece sp. (strain ATCC 51142)</name>
    <dbReference type="NCBI Taxonomy" id="43989"/>
    <lineage>
        <taxon>Bacteria</taxon>
        <taxon>Bacillati</taxon>
        <taxon>Cyanobacteriota</taxon>
        <taxon>Cyanophyceae</taxon>
        <taxon>Oscillatoriophycideae</taxon>
        <taxon>Chroococcales</taxon>
        <taxon>Aphanothecaceae</taxon>
        <taxon>Crocosphaera</taxon>
        <taxon>Crocosphaera subtropica</taxon>
    </lineage>
</organism>
<dbReference type="STRING" id="43989.cce_4555"/>
<keyword evidence="3" id="KW-1185">Reference proteome</keyword>
<name>B1WVB3_CROS5</name>
<dbReference type="eggNOG" id="COG2327">
    <property type="taxonomic scope" value="Bacteria"/>
</dbReference>
<dbReference type="AlphaFoldDB" id="B1WVB3"/>
<dbReference type="InterPro" id="IPR007345">
    <property type="entry name" value="Polysacch_pyruvyl_Trfase"/>
</dbReference>
<dbReference type="Proteomes" id="UP000001203">
    <property type="component" value="Chromosome circular"/>
</dbReference>
<reference evidence="2 3" key="1">
    <citation type="journal article" date="2008" name="Proc. Natl. Acad. Sci. U.S.A.">
        <title>The genome of Cyanothece 51142, a unicellular diazotrophic cyanobacterium important in the marine nitrogen cycle.</title>
        <authorList>
            <person name="Welsh E.A."/>
            <person name="Liberton M."/>
            <person name="Stoeckel J."/>
            <person name="Loh T."/>
            <person name="Elvitigala T."/>
            <person name="Wang C."/>
            <person name="Wollam A."/>
            <person name="Fulton R.S."/>
            <person name="Clifton S.W."/>
            <person name="Jacobs J.M."/>
            <person name="Aurora R."/>
            <person name="Ghosh B.K."/>
            <person name="Sherman L.A."/>
            <person name="Smith R.D."/>
            <person name="Wilson R.K."/>
            <person name="Pakrasi H.B."/>
        </authorList>
    </citation>
    <scope>NUCLEOTIDE SEQUENCE [LARGE SCALE GENOMIC DNA]</scope>
    <source>
        <strain evidence="3">ATCC 51142 / BH68</strain>
    </source>
</reference>
<dbReference type="EMBL" id="CP000806">
    <property type="protein sequence ID" value="ACB53903.1"/>
    <property type="molecule type" value="Genomic_DNA"/>
</dbReference>
<dbReference type="HOGENOM" id="CLU_039510_2_0_3"/>
<dbReference type="GO" id="GO:0016740">
    <property type="term" value="F:transferase activity"/>
    <property type="evidence" value="ECO:0007669"/>
    <property type="project" value="UniProtKB-KW"/>
</dbReference>
<dbReference type="KEGG" id="cyt:cce_4555"/>
<sequence>MKVVITGITGMRNRGVEAIVIPTIEGLRTYNPSIDINLLTRSPDYDEIRLQPYEVNLHLESKNLTTKTPSISRKKRLLSQVFPLYKLPKPQPIPTSRIIRKASAIIASGGDIFSPEYPITPHLKPLKLALDLGKSIIFLAQSISPYRTDEEAESWLEVARQAKLITVRELATYKYVTEILGLSTDLVKLTADPAFLLKPSPDTTINNLLESYGIPKHRPLVAIATSQGICSYASIWDQRKHLTAWQKVVTTILEDLDADVMIIPHVQEVRAGNDDRLIATSLLRALDYNPRVHVAGADHSASEFKGLIGRCELVIAERMHAAIAGLSSGVCTLAVGYSIKAQGIMADLVGEDNLQGGLLISIDDFLNPDLASQAVHNAWKQRDEIKTKIQDKLPYIQKKALSNFEIIFNTLKH</sequence>
<proteinExistence type="predicted"/>
<evidence type="ECO:0000313" key="2">
    <source>
        <dbReference type="EMBL" id="ACB53903.1"/>
    </source>
</evidence>
<evidence type="ECO:0000259" key="1">
    <source>
        <dbReference type="Pfam" id="PF04230"/>
    </source>
</evidence>
<dbReference type="PANTHER" id="PTHR36836">
    <property type="entry name" value="COLANIC ACID BIOSYNTHESIS PROTEIN WCAK"/>
    <property type="match status" value="1"/>
</dbReference>
<evidence type="ECO:0000313" key="3">
    <source>
        <dbReference type="Proteomes" id="UP000001203"/>
    </source>
</evidence>
<keyword evidence="2" id="KW-0808">Transferase</keyword>
<dbReference type="RefSeq" id="WP_009543391.1">
    <property type="nucleotide sequence ID" value="NC_010546.1"/>
</dbReference>
<dbReference type="Pfam" id="PF04230">
    <property type="entry name" value="PS_pyruv_trans"/>
    <property type="match status" value="1"/>
</dbReference>
<dbReference type="OrthoDB" id="419704at2"/>